<evidence type="ECO:0000256" key="4">
    <source>
        <dbReference type="ARBA" id="ARBA00022487"/>
    </source>
</evidence>
<dbReference type="PANTHER" id="PTHR11049:SF1">
    <property type="entry name" value="ACYL-COENZYME A THIOESTERASE 11"/>
    <property type="match status" value="1"/>
</dbReference>
<dbReference type="CDD" id="cd03442">
    <property type="entry name" value="BFIT_BACH"/>
    <property type="match status" value="2"/>
</dbReference>
<dbReference type="Proteomes" id="UP000694402">
    <property type="component" value="Unassembled WGS sequence"/>
</dbReference>
<evidence type="ECO:0000313" key="13">
    <source>
        <dbReference type="Ensembl" id="ENSOTSP00005062979.2"/>
    </source>
</evidence>
<feature type="domain" description="HotDog ACOT-type" evidence="12">
    <location>
        <begin position="29"/>
        <end position="141"/>
    </location>
</feature>
<feature type="domain" description="START" evidence="11">
    <location>
        <begin position="376"/>
        <end position="559"/>
    </location>
</feature>
<dbReference type="PROSITE" id="PS51770">
    <property type="entry name" value="HOTDOG_ACOT"/>
    <property type="match status" value="2"/>
</dbReference>
<organism evidence="13 14">
    <name type="scientific">Oncorhynchus tshawytscha</name>
    <name type="common">Chinook salmon</name>
    <name type="synonym">Salmo tshawytscha</name>
    <dbReference type="NCBI Taxonomy" id="74940"/>
    <lineage>
        <taxon>Eukaryota</taxon>
        <taxon>Metazoa</taxon>
        <taxon>Chordata</taxon>
        <taxon>Craniata</taxon>
        <taxon>Vertebrata</taxon>
        <taxon>Euteleostomi</taxon>
        <taxon>Actinopterygii</taxon>
        <taxon>Neopterygii</taxon>
        <taxon>Teleostei</taxon>
        <taxon>Protacanthopterygii</taxon>
        <taxon>Salmoniformes</taxon>
        <taxon>Salmonidae</taxon>
        <taxon>Salmoninae</taxon>
        <taxon>Oncorhynchus</taxon>
    </lineage>
</organism>
<evidence type="ECO:0000256" key="10">
    <source>
        <dbReference type="SAM" id="MobiDB-lite"/>
    </source>
</evidence>
<name>A0A8C8HEE6_ONCTS</name>
<dbReference type="SUPFAM" id="SSF54637">
    <property type="entry name" value="Thioesterase/thiol ester dehydrase-isomerase"/>
    <property type="match status" value="2"/>
</dbReference>
<dbReference type="InterPro" id="IPR040170">
    <property type="entry name" value="Cytosol_ACT"/>
</dbReference>
<evidence type="ECO:0000256" key="3">
    <source>
        <dbReference type="ARBA" id="ARBA00004872"/>
    </source>
</evidence>
<dbReference type="GO" id="GO:0052689">
    <property type="term" value="F:carboxylic ester hydrolase activity"/>
    <property type="evidence" value="ECO:0007669"/>
    <property type="project" value="UniProtKB-KW"/>
</dbReference>
<keyword evidence="9" id="KW-0443">Lipid metabolism</keyword>
<comment type="pathway">
    <text evidence="3">Lipid metabolism; fatty acid metabolism.</text>
</comment>
<evidence type="ECO:0000259" key="11">
    <source>
        <dbReference type="PROSITE" id="PS50848"/>
    </source>
</evidence>
<comment type="subcellular location">
    <subcellularLocation>
        <location evidence="2">Cytoplasm</location>
    </subcellularLocation>
</comment>
<reference evidence="13" key="1">
    <citation type="submission" date="2025-08" db="UniProtKB">
        <authorList>
            <consortium name="Ensembl"/>
        </authorList>
    </citation>
    <scope>IDENTIFICATION</scope>
</reference>
<evidence type="ECO:0000256" key="9">
    <source>
        <dbReference type="ARBA" id="ARBA00023098"/>
    </source>
</evidence>
<sequence>MKCIFIDQHPKMSRPQDELAEEGEEVFRNLTEVKKSQIVMPCHANHRQELSVGQLLKWMDSTACLSAERHAGCPCVTASVDDIHFEHTIGVGQVVNIKAKVNRAFNTSMEVGIVVNCEDLFSDSHWRVCQAFATFVTQRTTGGKLRPLVPCTQAEQVEHSLAAERRRMRLVHADIMKDLLTNRVQEAEKAVPAERTQVESVELVLPPHANHQVNTFGGQIMAWMENVATIAASRLCNAHPTLRSIDMFHFRGPSQVGDRLVLKAIVNNAFKNSMEVGVCAEAYQGEEPLRHINSAFMIFEVCDRDGKPCTLPKIQPEPLEGRRRYQEAIARKKIRLDRKYIISCKQTEVPLSVPWDLSNQVSLYTLEQKQVLSFKIEFEADVPAERAFMVLSDLGKRVEWDPNYERCELIRKVDDDDFLYRVVTPSICRGGVSCSSSANQGGMVQDFILLASRRPPCDSGDPYVIALRSVTLPTHPPTEGYNRGEVLCAGFSIMEVSNTISYFNQASPEVLPYISTDIAGLSSSFYSTFCTCSTFLQDNRDNPNPKDQPPSSTLNSTLL</sequence>
<keyword evidence="8" id="KW-0276">Fatty acid metabolism</keyword>
<evidence type="ECO:0000256" key="8">
    <source>
        <dbReference type="ARBA" id="ARBA00022832"/>
    </source>
</evidence>
<dbReference type="InterPro" id="IPR033120">
    <property type="entry name" value="HOTDOG_ACOT"/>
</dbReference>
<gene>
    <name evidence="13" type="primary">LOC112227035</name>
</gene>
<dbReference type="Gene3D" id="3.30.530.20">
    <property type="match status" value="1"/>
</dbReference>
<evidence type="ECO:0000313" key="14">
    <source>
        <dbReference type="Proteomes" id="UP000694402"/>
    </source>
</evidence>
<feature type="compositionally biased region" description="Polar residues" evidence="10">
    <location>
        <begin position="549"/>
        <end position="559"/>
    </location>
</feature>
<dbReference type="InterPro" id="IPR006683">
    <property type="entry name" value="Thioestr_dom"/>
</dbReference>
<dbReference type="PROSITE" id="PS50848">
    <property type="entry name" value="START"/>
    <property type="match status" value="1"/>
</dbReference>
<keyword evidence="7" id="KW-0378">Hydrolase</keyword>
<dbReference type="InterPro" id="IPR029069">
    <property type="entry name" value="HotDog_dom_sf"/>
</dbReference>
<feature type="region of interest" description="Disordered" evidence="10">
    <location>
        <begin position="540"/>
        <end position="559"/>
    </location>
</feature>
<evidence type="ECO:0000256" key="2">
    <source>
        <dbReference type="ARBA" id="ARBA00004496"/>
    </source>
</evidence>
<dbReference type="FunFam" id="3.10.129.10:FF:000020">
    <property type="entry name" value="Acyl-coenzyme A thioesterase 11"/>
    <property type="match status" value="1"/>
</dbReference>
<proteinExistence type="predicted"/>
<dbReference type="GO" id="GO:0006637">
    <property type="term" value="P:acyl-CoA metabolic process"/>
    <property type="evidence" value="ECO:0007669"/>
    <property type="project" value="TreeGrafter"/>
</dbReference>
<dbReference type="GO" id="GO:0006631">
    <property type="term" value="P:fatty acid metabolic process"/>
    <property type="evidence" value="ECO:0007669"/>
    <property type="project" value="UniProtKB-UniPathway"/>
</dbReference>
<evidence type="ECO:0000256" key="5">
    <source>
        <dbReference type="ARBA" id="ARBA00022490"/>
    </source>
</evidence>
<keyword evidence="6" id="KW-0677">Repeat</keyword>
<evidence type="ECO:0008006" key="15">
    <source>
        <dbReference type="Google" id="ProtNLM"/>
    </source>
</evidence>
<dbReference type="GO" id="GO:0008289">
    <property type="term" value="F:lipid binding"/>
    <property type="evidence" value="ECO:0007669"/>
    <property type="project" value="InterPro"/>
</dbReference>
<dbReference type="AlphaFoldDB" id="A0A8C8HEE6"/>
<dbReference type="GO" id="GO:0005829">
    <property type="term" value="C:cytosol"/>
    <property type="evidence" value="ECO:0007669"/>
    <property type="project" value="TreeGrafter"/>
</dbReference>
<evidence type="ECO:0000259" key="12">
    <source>
        <dbReference type="PROSITE" id="PS51770"/>
    </source>
</evidence>
<keyword evidence="4" id="KW-0719">Serine esterase</keyword>
<dbReference type="InterPro" id="IPR023393">
    <property type="entry name" value="START-like_dom_sf"/>
</dbReference>
<evidence type="ECO:0000256" key="6">
    <source>
        <dbReference type="ARBA" id="ARBA00022737"/>
    </source>
</evidence>
<dbReference type="Gene3D" id="3.10.129.10">
    <property type="entry name" value="Hotdog Thioesterase"/>
    <property type="match status" value="2"/>
</dbReference>
<feature type="domain" description="HotDog ACOT-type" evidence="12">
    <location>
        <begin position="194"/>
        <end position="305"/>
    </location>
</feature>
<accession>A0A8C8HEE6</accession>
<dbReference type="GeneTree" id="ENSGT00940000156460"/>
<evidence type="ECO:0000256" key="7">
    <source>
        <dbReference type="ARBA" id="ARBA00022801"/>
    </source>
</evidence>
<dbReference type="Pfam" id="PF01852">
    <property type="entry name" value="START"/>
    <property type="match status" value="1"/>
</dbReference>
<dbReference type="UniPathway" id="UPA00199"/>
<dbReference type="Ensembl" id="ENSOTST00005068479.2">
    <property type="protein sequence ID" value="ENSOTSP00005062979.2"/>
    <property type="gene ID" value="ENSOTSG00005006470.2"/>
</dbReference>
<dbReference type="FunFam" id="3.10.129.10:FF:000011">
    <property type="entry name" value="Acyl-coenzyme A thioesterase 11"/>
    <property type="match status" value="1"/>
</dbReference>
<protein>
    <recommendedName>
        <fullName evidence="15">Acyl-coenzyme A thioesterase 11</fullName>
    </recommendedName>
</protein>
<keyword evidence="5" id="KW-0963">Cytoplasm</keyword>
<evidence type="ECO:0000256" key="1">
    <source>
        <dbReference type="ARBA" id="ARBA00000295"/>
    </source>
</evidence>
<dbReference type="PANTHER" id="PTHR11049">
    <property type="entry name" value="ACYL COENZYME A THIOESTER HYDROLASE"/>
    <property type="match status" value="1"/>
</dbReference>
<dbReference type="GO" id="GO:0052816">
    <property type="term" value="F:long-chain fatty acyl-CoA hydrolase activity"/>
    <property type="evidence" value="ECO:0007669"/>
    <property type="project" value="TreeGrafter"/>
</dbReference>
<dbReference type="SUPFAM" id="SSF55961">
    <property type="entry name" value="Bet v1-like"/>
    <property type="match status" value="1"/>
</dbReference>
<dbReference type="InterPro" id="IPR002913">
    <property type="entry name" value="START_lipid-bd_dom"/>
</dbReference>
<keyword evidence="14" id="KW-1185">Reference proteome</keyword>
<comment type="catalytic activity">
    <reaction evidence="1">
        <text>butanoyl-CoA + H2O = butanoate + CoA + H(+)</text>
        <dbReference type="Rhea" id="RHEA:40111"/>
        <dbReference type="ChEBI" id="CHEBI:15377"/>
        <dbReference type="ChEBI" id="CHEBI:15378"/>
        <dbReference type="ChEBI" id="CHEBI:17968"/>
        <dbReference type="ChEBI" id="CHEBI:57287"/>
        <dbReference type="ChEBI" id="CHEBI:57371"/>
    </reaction>
    <physiologicalReaction direction="left-to-right" evidence="1">
        <dbReference type="Rhea" id="RHEA:40112"/>
    </physiologicalReaction>
</comment>
<reference evidence="13" key="2">
    <citation type="submission" date="2025-09" db="UniProtKB">
        <authorList>
            <consortium name="Ensembl"/>
        </authorList>
    </citation>
    <scope>IDENTIFICATION</scope>
</reference>
<dbReference type="Pfam" id="PF03061">
    <property type="entry name" value="4HBT"/>
    <property type="match status" value="2"/>
</dbReference>